<comment type="caution">
    <text evidence="1">The sequence shown here is derived from an EMBL/GenBank/DDBJ whole genome shotgun (WGS) entry which is preliminary data.</text>
</comment>
<evidence type="ECO:0000313" key="1">
    <source>
        <dbReference type="EMBL" id="KAH7940569.1"/>
    </source>
</evidence>
<gene>
    <name evidence="1" type="ORF">HPB49_002038</name>
</gene>
<accession>A0ACB8CCU6</accession>
<proteinExistence type="predicted"/>
<protein>
    <submittedName>
        <fullName evidence="1">Uncharacterized protein</fullName>
    </submittedName>
</protein>
<organism evidence="1 2">
    <name type="scientific">Dermacentor silvarum</name>
    <name type="common">Tick</name>
    <dbReference type="NCBI Taxonomy" id="543639"/>
    <lineage>
        <taxon>Eukaryota</taxon>
        <taxon>Metazoa</taxon>
        <taxon>Ecdysozoa</taxon>
        <taxon>Arthropoda</taxon>
        <taxon>Chelicerata</taxon>
        <taxon>Arachnida</taxon>
        <taxon>Acari</taxon>
        <taxon>Parasitiformes</taxon>
        <taxon>Ixodida</taxon>
        <taxon>Ixodoidea</taxon>
        <taxon>Ixodidae</taxon>
        <taxon>Rhipicephalinae</taxon>
        <taxon>Dermacentor</taxon>
    </lineage>
</organism>
<reference evidence="1" key="1">
    <citation type="submission" date="2020-05" db="EMBL/GenBank/DDBJ databases">
        <title>Large-scale comparative analyses of tick genomes elucidate their genetic diversity and vector capacities.</title>
        <authorList>
            <person name="Jia N."/>
            <person name="Wang J."/>
            <person name="Shi W."/>
            <person name="Du L."/>
            <person name="Sun Y."/>
            <person name="Zhan W."/>
            <person name="Jiang J."/>
            <person name="Wang Q."/>
            <person name="Zhang B."/>
            <person name="Ji P."/>
            <person name="Sakyi L.B."/>
            <person name="Cui X."/>
            <person name="Yuan T."/>
            <person name="Jiang B."/>
            <person name="Yang W."/>
            <person name="Lam T.T.-Y."/>
            <person name="Chang Q."/>
            <person name="Ding S."/>
            <person name="Wang X."/>
            <person name="Zhu J."/>
            <person name="Ruan X."/>
            <person name="Zhao L."/>
            <person name="Wei J."/>
            <person name="Que T."/>
            <person name="Du C."/>
            <person name="Cheng J."/>
            <person name="Dai P."/>
            <person name="Han X."/>
            <person name="Huang E."/>
            <person name="Gao Y."/>
            <person name="Liu J."/>
            <person name="Shao H."/>
            <person name="Ye R."/>
            <person name="Li L."/>
            <person name="Wei W."/>
            <person name="Wang X."/>
            <person name="Wang C."/>
            <person name="Yang T."/>
            <person name="Huo Q."/>
            <person name="Li W."/>
            <person name="Guo W."/>
            <person name="Chen H."/>
            <person name="Zhou L."/>
            <person name="Ni X."/>
            <person name="Tian J."/>
            <person name="Zhou Y."/>
            <person name="Sheng Y."/>
            <person name="Liu T."/>
            <person name="Pan Y."/>
            <person name="Xia L."/>
            <person name="Li J."/>
            <person name="Zhao F."/>
            <person name="Cao W."/>
        </authorList>
    </citation>
    <scope>NUCLEOTIDE SEQUENCE</scope>
    <source>
        <strain evidence="1">Dsil-2018</strain>
    </source>
</reference>
<evidence type="ECO:0000313" key="2">
    <source>
        <dbReference type="Proteomes" id="UP000821865"/>
    </source>
</evidence>
<dbReference type="Proteomes" id="UP000821865">
    <property type="component" value="Chromosome 7"/>
</dbReference>
<dbReference type="EMBL" id="CM023476">
    <property type="protein sequence ID" value="KAH7940569.1"/>
    <property type="molecule type" value="Genomic_DNA"/>
</dbReference>
<keyword evidence="2" id="KW-1185">Reference proteome</keyword>
<sequence>MAPEQSGFRRLRAAADSLADVVSTLEEPKHRGDVSYLVLLDLVSPFDRLPHDTIIDALSAMRVSGRFLVYLGAFLSGRTMRVRVGGVLSQPRAIPCLTLRGTALPWRRRVRYLGLLVDRLLSWQPAVAALRKVNRGVASAARSLSARGHGCSPTLALRIYNSVASARVLYGLPLADLHPSKWDAVDADHQAVAGEIPVSLRAEVRALNHIGRMYRSRHGQQLVERFRSLPNSGILVAATAMRRGRVPCTRWARANQGGEFGDASPHAGVGQGVNKSGAILRRIWKAQELSDDGSMIRVQCPSLRWVKVSKWQAVQDSRRGHRVVHPQGEGRRTALALSDGREASSNKCCPLVRIQISADHHHPYNRLKQGPQHRMGEGDFGLEAEVMFGTSSSLHTPARAARGAKAPHVSALQAPS</sequence>
<name>A0ACB8CCU6_DERSI</name>